<evidence type="ECO:0000313" key="2">
    <source>
        <dbReference type="Proteomes" id="UP000016922"/>
    </source>
</evidence>
<keyword evidence="2" id="KW-1185">Reference proteome</keyword>
<dbReference type="EMBL" id="KE145371">
    <property type="protein sequence ID" value="EPE26288.1"/>
    <property type="molecule type" value="Genomic_DNA"/>
</dbReference>
<dbReference type="HOGENOM" id="CLU_1111495_0_0_1"/>
<reference evidence="1 2" key="1">
    <citation type="journal article" date="2013" name="BMC Genomics">
        <title>Genomics-driven discovery of the pneumocandin biosynthetic gene cluster in the fungus Glarea lozoyensis.</title>
        <authorList>
            <person name="Chen L."/>
            <person name="Yue Q."/>
            <person name="Zhang X."/>
            <person name="Xiang M."/>
            <person name="Wang C."/>
            <person name="Li S."/>
            <person name="Che Y."/>
            <person name="Ortiz-Lopez F.J."/>
            <person name="Bills G.F."/>
            <person name="Liu X."/>
            <person name="An Z."/>
        </authorList>
    </citation>
    <scope>NUCLEOTIDE SEQUENCE [LARGE SCALE GENOMIC DNA]</scope>
    <source>
        <strain evidence="2">ATCC 20868 / MF5171</strain>
    </source>
</reference>
<dbReference type="OrthoDB" id="5365320at2759"/>
<evidence type="ECO:0000313" key="1">
    <source>
        <dbReference type="EMBL" id="EPE26288.1"/>
    </source>
</evidence>
<dbReference type="GeneID" id="19461258"/>
<protein>
    <submittedName>
        <fullName evidence="1">Uncharacterized protein</fullName>
    </submittedName>
</protein>
<dbReference type="AlphaFoldDB" id="S3DIC0"/>
<dbReference type="eggNOG" id="ENOG502T2CG">
    <property type="taxonomic scope" value="Eukaryota"/>
</dbReference>
<sequence>MFEVFYLASTCHRNRNIWMNNANSIFETVRFNDVWAGRQAYQFFLAQSGTNETDTKSVEDIRQIVRHYSVVENAILVFERQIVSRVTSDKSILNYCYGPSSTHPPTLTMNERFRFIKSYYTLWSFLNLPLDSWYTNLIALDLREVYVLWEMCNLQQSIGKEEAIPPHPHPDADPDSFLAIHKHGQSQTRKRLQALISLYVERISVADAYNIWDLYKGEGSPGFMVIWDHSQPFLAMCCGIQDREETAWYA</sequence>
<accession>S3DIC0</accession>
<name>S3DIC0_GLAL2</name>
<dbReference type="Proteomes" id="UP000016922">
    <property type="component" value="Unassembled WGS sequence"/>
</dbReference>
<dbReference type="RefSeq" id="XP_008087607.1">
    <property type="nucleotide sequence ID" value="XM_008089416.1"/>
</dbReference>
<gene>
    <name evidence="1" type="ORF">GLAREA_02200</name>
</gene>
<dbReference type="KEGG" id="glz:GLAREA_02200"/>
<organism evidence="1 2">
    <name type="scientific">Glarea lozoyensis (strain ATCC 20868 / MF5171)</name>
    <dbReference type="NCBI Taxonomy" id="1116229"/>
    <lineage>
        <taxon>Eukaryota</taxon>
        <taxon>Fungi</taxon>
        <taxon>Dikarya</taxon>
        <taxon>Ascomycota</taxon>
        <taxon>Pezizomycotina</taxon>
        <taxon>Leotiomycetes</taxon>
        <taxon>Helotiales</taxon>
        <taxon>Helotiaceae</taxon>
        <taxon>Glarea</taxon>
    </lineage>
</organism>
<proteinExistence type="predicted"/>